<keyword evidence="2" id="KW-1185">Reference proteome</keyword>
<dbReference type="EMBL" id="OFSM01000007">
    <property type="protein sequence ID" value="SOY28981.1"/>
    <property type="molecule type" value="Genomic_DNA"/>
</dbReference>
<dbReference type="OrthoDB" id="1662110at2"/>
<gene>
    <name evidence="1" type="ORF">AMURIS_01696</name>
</gene>
<dbReference type="RefSeq" id="WP_103239043.1">
    <property type="nucleotide sequence ID" value="NZ_JANJZD010000022.1"/>
</dbReference>
<protein>
    <recommendedName>
        <fullName evidence="3">CDP-Glycerol:Poly(Glycerophosphate) glycerophosphotransferase</fullName>
    </recommendedName>
</protein>
<proteinExistence type="predicted"/>
<reference evidence="1 2" key="1">
    <citation type="submission" date="2018-01" db="EMBL/GenBank/DDBJ databases">
        <authorList>
            <person name="Gaut B.S."/>
            <person name="Morton B.R."/>
            <person name="Clegg M.T."/>
            <person name="Duvall M.R."/>
        </authorList>
    </citation>
    <scope>NUCLEOTIDE SEQUENCE [LARGE SCALE GENOMIC DNA]</scope>
    <source>
        <strain evidence="1">GP69</strain>
    </source>
</reference>
<sequence length="855" mass="99364">MRKAQKKQAEDFVELLGQAHDEIRKEIEKKNIPTVLRLLADCQEGAMSLGELIEKTEGEDAATIPLLERYCEELYRIHEELAQGNPMGANKVYKNLRQWILKIKSSIRNEIKTRLEVVFLPYKASMWDSLESVWKAADADPDCDAYVIPIPYYDKKADGSLGTYHYEGYDLPHYVPVVHYDAYSFEDRKPDVVYIHNPYDYANYVTSVEPRFYSDELKKNTECLVYIPYYATSGGMAEGQSLCSAYLNVDYIIIQAEKYRKFFDPMVDRKKLVPLGSPKFDKVIHMCANPPEPPVGWKEKMAGKKVYFYNTSIQGMLGNTAGFLQKMEYVFKCFQEREDVCLLWRPHPLMESTFDSLRPMYKPLYNALRKAFISEDTGIYDDTPDIECAIAHSDAYIGDAGTSVTSLFGVAGKPIFILNNNIHTLPREDDWRGEVVNLTFDMWGNDRYHVTRNNQLWVSENNDYHYHFYMDLGIGYSAGGYYIRALEIKDTIYVLPGNAQNLLIIKDKKIRKIDFEIQITQVGAFWNYWYNEKYIFLLPNQYPLLIRFNIETEEIRYVDGVRQFNVRDVEGEWRTGGIQIYGNELVFASPEDNNFLFLDIDTLNSRILSSHSECNLGTQGMVPEGDNLWLMPLNGMTITCWNPKTEEVREYGDLPQNFKSIKWPHELECEERPFGMIALFKEKSSEGNEKENIVISPSWGNMYLTLDRETGKMEEWKPPIPFKNRGKNGYFVAGGMGGFVITIPQFGKAECRIWYAPERRLYDINLDTRECREVPIEFDYEDLKEHEPGFMEESEWLQYCLNENAFNSLIDFLDGAITGNQFDRERQLRAFSKINADTEGRCGERVHRFVKSSRR</sequence>
<evidence type="ECO:0000313" key="2">
    <source>
        <dbReference type="Proteomes" id="UP000236311"/>
    </source>
</evidence>
<dbReference type="Proteomes" id="UP000236311">
    <property type="component" value="Unassembled WGS sequence"/>
</dbReference>
<evidence type="ECO:0008006" key="3">
    <source>
        <dbReference type="Google" id="ProtNLM"/>
    </source>
</evidence>
<accession>A0A2K4ZEU1</accession>
<name>A0A2K4ZEU1_9FIRM</name>
<dbReference type="SUPFAM" id="SSF63825">
    <property type="entry name" value="YWTD domain"/>
    <property type="match status" value="1"/>
</dbReference>
<dbReference type="AlphaFoldDB" id="A0A2K4ZEU1"/>
<evidence type="ECO:0000313" key="1">
    <source>
        <dbReference type="EMBL" id="SOY28981.1"/>
    </source>
</evidence>
<organism evidence="1 2">
    <name type="scientific">Acetatifactor muris</name>
    <dbReference type="NCBI Taxonomy" id="879566"/>
    <lineage>
        <taxon>Bacteria</taxon>
        <taxon>Bacillati</taxon>
        <taxon>Bacillota</taxon>
        <taxon>Clostridia</taxon>
        <taxon>Lachnospirales</taxon>
        <taxon>Lachnospiraceae</taxon>
        <taxon>Acetatifactor</taxon>
    </lineage>
</organism>